<dbReference type="PANTHER" id="PTHR12411">
    <property type="entry name" value="CYSTEINE PROTEASE FAMILY C1-RELATED"/>
    <property type="match status" value="1"/>
</dbReference>
<dbReference type="Gene3D" id="3.90.70.10">
    <property type="entry name" value="Cysteine proteinases"/>
    <property type="match status" value="3"/>
</dbReference>
<evidence type="ECO:0000313" key="10">
    <source>
        <dbReference type="EMBL" id="CAD7653141.1"/>
    </source>
</evidence>
<dbReference type="InterPro" id="IPR025661">
    <property type="entry name" value="Pept_asp_AS"/>
</dbReference>
<dbReference type="PROSITE" id="PS00640">
    <property type="entry name" value="THIOL_PROTEASE_ASN"/>
    <property type="match status" value="3"/>
</dbReference>
<name>A0A7R9M3Y7_9ACAR</name>
<keyword evidence="3 8" id="KW-0732">Signal</keyword>
<dbReference type="SMART" id="SM00645">
    <property type="entry name" value="Pept_C1"/>
    <property type="match status" value="3"/>
</dbReference>
<keyword evidence="5" id="KW-0788">Thiol protease</keyword>
<gene>
    <name evidence="10" type="ORF">ONB1V03_LOCUS9799</name>
</gene>
<dbReference type="InterPro" id="IPR025660">
    <property type="entry name" value="Pept_his_AS"/>
</dbReference>
<evidence type="ECO:0000256" key="3">
    <source>
        <dbReference type="ARBA" id="ARBA00022729"/>
    </source>
</evidence>
<evidence type="ECO:0000256" key="5">
    <source>
        <dbReference type="ARBA" id="ARBA00022807"/>
    </source>
</evidence>
<feature type="chain" id="PRO_5036403570" description="Peptidase C1A papain C-terminal domain-containing protein" evidence="8">
    <location>
        <begin position="20"/>
        <end position="804"/>
    </location>
</feature>
<dbReference type="EMBL" id="OC921138">
    <property type="protein sequence ID" value="CAD7653141.1"/>
    <property type="molecule type" value="Genomic_DNA"/>
</dbReference>
<dbReference type="Proteomes" id="UP000728032">
    <property type="component" value="Unassembled WGS sequence"/>
</dbReference>
<accession>A0A7R9M3Y7</accession>
<evidence type="ECO:0000259" key="9">
    <source>
        <dbReference type="SMART" id="SM00645"/>
    </source>
</evidence>
<evidence type="ECO:0000256" key="1">
    <source>
        <dbReference type="ARBA" id="ARBA00008455"/>
    </source>
</evidence>
<keyword evidence="6" id="KW-0865">Zymogen</keyword>
<dbReference type="InterPro" id="IPR013128">
    <property type="entry name" value="Peptidase_C1A"/>
</dbReference>
<feature type="domain" description="Peptidase C1A papain C-terminal" evidence="9">
    <location>
        <begin position="68"/>
        <end position="295"/>
    </location>
</feature>
<keyword evidence="11" id="KW-1185">Reference proteome</keyword>
<dbReference type="AlphaFoldDB" id="A0A7R9M3Y7"/>
<dbReference type="PROSITE" id="PS00139">
    <property type="entry name" value="THIOL_PROTEASE_CYS"/>
    <property type="match status" value="2"/>
</dbReference>
<dbReference type="InterPro" id="IPR038765">
    <property type="entry name" value="Papain-like_cys_pep_sf"/>
</dbReference>
<dbReference type="InterPro" id="IPR000668">
    <property type="entry name" value="Peptidase_C1A_C"/>
</dbReference>
<dbReference type="InterPro" id="IPR000169">
    <property type="entry name" value="Pept_cys_AS"/>
</dbReference>
<proteinExistence type="inferred from homology"/>
<evidence type="ECO:0000256" key="7">
    <source>
        <dbReference type="ARBA" id="ARBA00023157"/>
    </source>
</evidence>
<keyword evidence="7" id="KW-1015">Disulfide bond</keyword>
<evidence type="ECO:0000256" key="2">
    <source>
        <dbReference type="ARBA" id="ARBA00022670"/>
    </source>
</evidence>
<protein>
    <recommendedName>
        <fullName evidence="9">Peptidase C1A papain C-terminal domain-containing protein</fullName>
    </recommendedName>
</protein>
<dbReference type="PROSITE" id="PS00639">
    <property type="entry name" value="THIOL_PROTEASE_HIS"/>
    <property type="match status" value="3"/>
</dbReference>
<feature type="domain" description="Peptidase C1A papain C-terminal" evidence="9">
    <location>
        <begin position="565"/>
        <end position="801"/>
    </location>
</feature>
<dbReference type="GO" id="GO:0006508">
    <property type="term" value="P:proteolysis"/>
    <property type="evidence" value="ECO:0007669"/>
    <property type="project" value="UniProtKB-KW"/>
</dbReference>
<evidence type="ECO:0000313" key="11">
    <source>
        <dbReference type="Proteomes" id="UP000728032"/>
    </source>
</evidence>
<dbReference type="SUPFAM" id="SSF54001">
    <property type="entry name" value="Cysteine proteinases"/>
    <property type="match status" value="3"/>
</dbReference>
<organism evidence="10">
    <name type="scientific">Oppiella nova</name>
    <dbReference type="NCBI Taxonomy" id="334625"/>
    <lineage>
        <taxon>Eukaryota</taxon>
        <taxon>Metazoa</taxon>
        <taxon>Ecdysozoa</taxon>
        <taxon>Arthropoda</taxon>
        <taxon>Chelicerata</taxon>
        <taxon>Arachnida</taxon>
        <taxon>Acari</taxon>
        <taxon>Acariformes</taxon>
        <taxon>Sarcoptiformes</taxon>
        <taxon>Oribatida</taxon>
        <taxon>Brachypylina</taxon>
        <taxon>Oppioidea</taxon>
        <taxon>Oppiidae</taxon>
        <taxon>Oppiella</taxon>
    </lineage>
</organism>
<dbReference type="EMBL" id="CAJPVJ010006313">
    <property type="protein sequence ID" value="CAG2170328.1"/>
    <property type="molecule type" value="Genomic_DNA"/>
</dbReference>
<evidence type="ECO:0000256" key="4">
    <source>
        <dbReference type="ARBA" id="ARBA00022801"/>
    </source>
</evidence>
<dbReference type="OrthoDB" id="640249at2759"/>
<feature type="domain" description="Peptidase C1A papain C-terminal" evidence="9">
    <location>
        <begin position="296"/>
        <end position="509"/>
    </location>
</feature>
<dbReference type="GO" id="GO:0008234">
    <property type="term" value="F:cysteine-type peptidase activity"/>
    <property type="evidence" value="ECO:0007669"/>
    <property type="project" value="UniProtKB-KW"/>
</dbReference>
<evidence type="ECO:0000256" key="6">
    <source>
        <dbReference type="ARBA" id="ARBA00023145"/>
    </source>
</evidence>
<reference evidence="10" key="1">
    <citation type="submission" date="2020-11" db="EMBL/GenBank/DDBJ databases">
        <authorList>
            <person name="Tran Van P."/>
        </authorList>
    </citation>
    <scope>NUCLEOTIDE SEQUENCE</scope>
</reference>
<comment type="similarity">
    <text evidence="1">Belongs to the peptidase C1 family.</text>
</comment>
<dbReference type="PRINTS" id="PR00705">
    <property type="entry name" value="PAPAIN"/>
</dbReference>
<feature type="signal peptide" evidence="8">
    <location>
        <begin position="1"/>
        <end position="19"/>
    </location>
</feature>
<dbReference type="FunFam" id="3.90.70.10:FF:000031">
    <property type="entry name" value="Cathepsin B"/>
    <property type="match status" value="3"/>
</dbReference>
<keyword evidence="2" id="KW-0645">Protease</keyword>
<sequence>MMLVQVLLGVTLTIYLVHGSQIDYINSFGTTWKAGKNFEKGSEPALGLAPGYEPLPPSITYDIADKDIPENFDARVQWPACYTIKEIRNQGCCGSCWAVSAAEVISDRICIASKGKQQVEVSAVDILTCSGAGNCSYGYPSGAFDYYVQSGVISGGEVGSHKGCQPYTIIGDHPCASTVPTPKCQKSCITGYNRTYTQDKNFGSKSYGVDLKDVQKEIMTNGPVAAGFTVYEDFYAYKSGVYQHVTGKQNGGHGVKLMGWGVDNGVKYWLVANSWGTVFGEQGYFKIKRGNNECGFEGGSCWAFSAAEVISDRICIASGNRQQVEVSAEDVLTCSGAGSCQGGWPSAVFDYYIKSGVITGGLVNSHEGCQPYTIIGDHPCASYVPTPKCQKSCIAGYNRTYTQDKHFGSKAYGVSLKDVQKELMTNGPVSAMFTVYNDFFSYKTGVYQHVTGEAKGLHAVKLMGWGVDNGVKYWLVANSWGTVFGDHGYFKIKRGNDECGFEGAVDLAHGANVNRIVDYINNLDTTWKAGYNFESDFKPKLGLIPGYKPLAPTSEVTYDIFDEDIPESFDPRQQWTDCYTVKEVRDQGCCGSCWAFSTAEVISDRICVASKGKQQVEVSAEDVLTCGGAGDCNGGSPRAVFSYYIKSGVISGGLVGSHKGCQPYTIAHTSPCPIDIPTPKCERSCIEGYNRTYTQDKHFGSKSYGVSVKDVQKELMTNGPVSATFIVYNDFYSYKTGVYQHVTGGIEGLHAVKLMGWGVENGVDYWLVANSWGTVFGQQGYFKIKRGNNECGFEYGFDAVTPKL</sequence>
<dbReference type="Pfam" id="PF00112">
    <property type="entry name" value="Peptidase_C1"/>
    <property type="match status" value="3"/>
</dbReference>
<evidence type="ECO:0000256" key="8">
    <source>
        <dbReference type="SAM" id="SignalP"/>
    </source>
</evidence>
<keyword evidence="4" id="KW-0378">Hydrolase</keyword>
<dbReference type="CDD" id="cd02620">
    <property type="entry name" value="Peptidase_C1A_CathepsinB"/>
    <property type="match status" value="3"/>
</dbReference>